<feature type="transmembrane region" description="Helical" evidence="5">
    <location>
        <begin position="201"/>
        <end position="220"/>
    </location>
</feature>
<feature type="transmembrane region" description="Helical" evidence="5">
    <location>
        <begin position="262"/>
        <end position="283"/>
    </location>
</feature>
<keyword evidence="2 5" id="KW-0812">Transmembrane</keyword>
<dbReference type="AlphaFoldDB" id="A0A9W7M1P7"/>
<organism evidence="7 8">
    <name type="scientific">Hibiscus trionum</name>
    <name type="common">Flower of an hour</name>
    <dbReference type="NCBI Taxonomy" id="183268"/>
    <lineage>
        <taxon>Eukaryota</taxon>
        <taxon>Viridiplantae</taxon>
        <taxon>Streptophyta</taxon>
        <taxon>Embryophyta</taxon>
        <taxon>Tracheophyta</taxon>
        <taxon>Spermatophyta</taxon>
        <taxon>Magnoliopsida</taxon>
        <taxon>eudicotyledons</taxon>
        <taxon>Gunneridae</taxon>
        <taxon>Pentapetalae</taxon>
        <taxon>rosids</taxon>
        <taxon>malvids</taxon>
        <taxon>Malvales</taxon>
        <taxon>Malvaceae</taxon>
        <taxon>Malvoideae</taxon>
        <taxon>Hibiscus</taxon>
    </lineage>
</organism>
<keyword evidence="8" id="KW-1185">Reference proteome</keyword>
<dbReference type="GO" id="GO:0016020">
    <property type="term" value="C:membrane"/>
    <property type="evidence" value="ECO:0007669"/>
    <property type="project" value="UniProtKB-SubCell"/>
</dbReference>
<evidence type="ECO:0000259" key="6">
    <source>
        <dbReference type="Pfam" id="PF03151"/>
    </source>
</evidence>
<dbReference type="Proteomes" id="UP001165190">
    <property type="component" value="Unassembled WGS sequence"/>
</dbReference>
<dbReference type="PANTHER" id="PTHR11132">
    <property type="entry name" value="SOLUTE CARRIER FAMILY 35"/>
    <property type="match status" value="1"/>
</dbReference>
<dbReference type="InterPro" id="IPR037185">
    <property type="entry name" value="EmrE-like"/>
</dbReference>
<gene>
    <name evidence="7" type="ORF">HRI_002107400</name>
</gene>
<evidence type="ECO:0000256" key="4">
    <source>
        <dbReference type="ARBA" id="ARBA00023136"/>
    </source>
</evidence>
<feature type="transmembrane region" description="Helical" evidence="5">
    <location>
        <begin position="12"/>
        <end position="35"/>
    </location>
</feature>
<feature type="transmembrane region" description="Helical" evidence="5">
    <location>
        <begin position="47"/>
        <end position="72"/>
    </location>
</feature>
<comment type="subcellular location">
    <subcellularLocation>
        <location evidence="1">Membrane</location>
        <topology evidence="1">Multi-pass membrane protein</topology>
    </subcellularLocation>
</comment>
<dbReference type="InterPro" id="IPR004853">
    <property type="entry name" value="Sugar_P_trans_dom"/>
</dbReference>
<protein>
    <recommendedName>
        <fullName evidence="6">Sugar phosphate transporter domain-containing protein</fullName>
    </recommendedName>
</protein>
<dbReference type="OrthoDB" id="6418713at2759"/>
<feature type="transmembrane region" description="Helical" evidence="5">
    <location>
        <begin position="235"/>
        <end position="255"/>
    </location>
</feature>
<accession>A0A9W7M1P7</accession>
<evidence type="ECO:0000313" key="8">
    <source>
        <dbReference type="Proteomes" id="UP001165190"/>
    </source>
</evidence>
<evidence type="ECO:0000256" key="3">
    <source>
        <dbReference type="ARBA" id="ARBA00022989"/>
    </source>
</evidence>
<feature type="transmembrane region" description="Helical" evidence="5">
    <location>
        <begin position="142"/>
        <end position="159"/>
    </location>
</feature>
<evidence type="ECO:0000313" key="7">
    <source>
        <dbReference type="EMBL" id="GMI84381.1"/>
    </source>
</evidence>
<sequence length="344" mass="38348">MGKGGSLSDNVIKNIILSYTYVSIWIFLSFTVIVYNKYILDKKLYNWPFPISLTMIHMSFCASLAFLLVKVFRFVDPVSMSKHLYLSSVVPIGALYSLSLWLSNSAYIYLSVSFIQMLKALMPVAVYSIGVLLKKESFKTDTMVNMVSISFGVAIAAYGEARFDTWGVMLQLGAVAFEATRLVMIQILLTSKGITFNPITSLYYVAPCCLVFLLVPWIFVEYPVLKQSSSFEFDFVIFGTNSFCAFALNLAVFLLVGKTSALTMNVAGVVKDWLLIAFSWSVIKDTVTPINLFGYGLAFLGVAYYNHAKLQALKAKEVEKKVAQTDEEADRLLLGEKQGQGNDK</sequence>
<dbReference type="EMBL" id="BSYR01000020">
    <property type="protein sequence ID" value="GMI84381.1"/>
    <property type="molecule type" value="Genomic_DNA"/>
</dbReference>
<proteinExistence type="predicted"/>
<feature type="transmembrane region" description="Helical" evidence="5">
    <location>
        <begin position="84"/>
        <end position="102"/>
    </location>
</feature>
<keyword evidence="3 5" id="KW-1133">Transmembrane helix</keyword>
<evidence type="ECO:0000256" key="1">
    <source>
        <dbReference type="ARBA" id="ARBA00004141"/>
    </source>
</evidence>
<evidence type="ECO:0000256" key="2">
    <source>
        <dbReference type="ARBA" id="ARBA00022692"/>
    </source>
</evidence>
<feature type="domain" description="Sugar phosphate transporter" evidence="6">
    <location>
        <begin position="21"/>
        <end position="306"/>
    </location>
</feature>
<name>A0A9W7M1P7_HIBTR</name>
<feature type="transmembrane region" description="Helical" evidence="5">
    <location>
        <begin position="289"/>
        <end position="306"/>
    </location>
</feature>
<keyword evidence="4 5" id="KW-0472">Membrane</keyword>
<evidence type="ECO:0000256" key="5">
    <source>
        <dbReference type="SAM" id="Phobius"/>
    </source>
</evidence>
<dbReference type="InterPro" id="IPR050186">
    <property type="entry name" value="TPT_transporter"/>
</dbReference>
<reference evidence="7" key="1">
    <citation type="submission" date="2023-05" db="EMBL/GenBank/DDBJ databases">
        <title>Genome and transcriptome analyses reveal genes involved in the formation of fine ridges on petal epidermal cells in Hibiscus trionum.</title>
        <authorList>
            <person name="Koshimizu S."/>
            <person name="Masuda S."/>
            <person name="Ishii T."/>
            <person name="Shirasu K."/>
            <person name="Hoshino A."/>
            <person name="Arita M."/>
        </authorList>
    </citation>
    <scope>NUCLEOTIDE SEQUENCE</scope>
    <source>
        <strain evidence="7">Hamamatsu line</strain>
    </source>
</reference>
<dbReference type="Pfam" id="PF03151">
    <property type="entry name" value="TPT"/>
    <property type="match status" value="1"/>
</dbReference>
<dbReference type="SUPFAM" id="SSF103481">
    <property type="entry name" value="Multidrug resistance efflux transporter EmrE"/>
    <property type="match status" value="1"/>
</dbReference>
<comment type="caution">
    <text evidence="7">The sequence shown here is derived from an EMBL/GenBank/DDBJ whole genome shotgun (WGS) entry which is preliminary data.</text>
</comment>
<feature type="transmembrane region" description="Helical" evidence="5">
    <location>
        <begin position="108"/>
        <end position="130"/>
    </location>
</feature>